<dbReference type="OrthoDB" id="1938138at2759"/>
<keyword evidence="6" id="KW-0235">DNA replication</keyword>
<name>A0A1E4U3F8_PACTA</name>
<dbReference type="InterPro" id="IPR007257">
    <property type="entry name" value="GINS_Psf2"/>
</dbReference>
<comment type="subunit">
    <text evidence="3">Component of the GINS complex which is a heterotetramer of SLD5, PSF1, PSF2 and PSF3.</text>
</comment>
<gene>
    <name evidence="11" type="ORF">PACTADRAFT_24940</name>
</gene>
<dbReference type="CDD" id="cd11712">
    <property type="entry name" value="GINS_A_psf2"/>
    <property type="match status" value="1"/>
</dbReference>
<evidence type="ECO:0000313" key="11">
    <source>
        <dbReference type="EMBL" id="ODV98531.1"/>
    </source>
</evidence>
<dbReference type="GO" id="GO:0071162">
    <property type="term" value="C:CMG complex"/>
    <property type="evidence" value="ECO:0007669"/>
    <property type="project" value="EnsemblFungi"/>
</dbReference>
<comment type="similarity">
    <text evidence="2">Belongs to the GINS2/PSF2 family.</text>
</comment>
<dbReference type="GO" id="GO:0007059">
    <property type="term" value="P:chromosome segregation"/>
    <property type="evidence" value="ECO:0007669"/>
    <property type="project" value="UniProtKB-KW"/>
</dbReference>
<dbReference type="Pfam" id="PF25005">
    <property type="entry name" value="PSF2_N"/>
    <property type="match status" value="1"/>
</dbReference>
<dbReference type="EMBL" id="KV454011">
    <property type="protein sequence ID" value="ODV98531.1"/>
    <property type="molecule type" value="Genomic_DNA"/>
</dbReference>
<dbReference type="InterPro" id="IPR056784">
    <property type="entry name" value="PSF2_N"/>
</dbReference>
<dbReference type="FunFam" id="1.20.58.1020:FF:000001">
    <property type="entry name" value="DNA replication complex GINS protein PSF2"/>
    <property type="match status" value="1"/>
</dbReference>
<dbReference type="CDD" id="cd21694">
    <property type="entry name" value="GINS_B_Psf2"/>
    <property type="match status" value="1"/>
</dbReference>
<evidence type="ECO:0000256" key="5">
    <source>
        <dbReference type="ARBA" id="ARBA00015139"/>
    </source>
</evidence>
<dbReference type="GO" id="GO:0033260">
    <property type="term" value="P:nuclear DNA replication"/>
    <property type="evidence" value="ECO:0007669"/>
    <property type="project" value="EnsemblFungi"/>
</dbReference>
<feature type="non-terminal residue" evidence="11">
    <location>
        <position position="192"/>
    </location>
</feature>
<dbReference type="FunFam" id="3.40.5.50:FF:000001">
    <property type="entry name" value="DNA replication complex GINS protein PSF2"/>
    <property type="match status" value="1"/>
</dbReference>
<dbReference type="GO" id="GO:0000811">
    <property type="term" value="C:GINS complex"/>
    <property type="evidence" value="ECO:0007669"/>
    <property type="project" value="EnsemblFungi"/>
</dbReference>
<dbReference type="PANTHER" id="PTHR12772">
    <property type="entry name" value="DNA REPLICATION COMPLEX GINS PROTEIN PSF2"/>
    <property type="match status" value="1"/>
</dbReference>
<sequence length="192" mass="22047">MALPSRLQKSLTASEINFIAENEPIKILPRYTMEGFQLIGTRLPPLKAMKREEIPLWLALILKSQDRCNIITPDWLTVKNLHKAYEEEVEFPTKFSNLPWHWIEISKMLLDKASDDLVDPPHQLRSLIQDLLEVRLTKTRQGIKELNVSYIQLDNLSMTEISTLKPFCIQVMDQLVALHEAGTDGDEGQAQV</sequence>
<evidence type="ECO:0000259" key="10">
    <source>
        <dbReference type="Pfam" id="PF25005"/>
    </source>
</evidence>
<dbReference type="GO" id="GO:0043596">
    <property type="term" value="C:nuclear replication fork"/>
    <property type="evidence" value="ECO:0007669"/>
    <property type="project" value="EnsemblFungi"/>
</dbReference>
<protein>
    <recommendedName>
        <fullName evidence="5">DNA replication complex GINS protein PSF2</fullName>
    </recommendedName>
    <alternativeName>
        <fullName evidence="4">DNA replication complex GINS protein psf2</fullName>
    </alternativeName>
</protein>
<accession>A0A1E4U3F8</accession>
<evidence type="ECO:0000256" key="2">
    <source>
        <dbReference type="ARBA" id="ARBA00010565"/>
    </source>
</evidence>
<dbReference type="PANTHER" id="PTHR12772:SF0">
    <property type="entry name" value="DNA REPLICATION COMPLEX GINS PROTEIN PSF2"/>
    <property type="match status" value="1"/>
</dbReference>
<keyword evidence="8" id="KW-0539">Nucleus</keyword>
<dbReference type="GO" id="GO:0000785">
    <property type="term" value="C:chromatin"/>
    <property type="evidence" value="ECO:0007669"/>
    <property type="project" value="EnsemblFungi"/>
</dbReference>
<organism evidence="11 12">
    <name type="scientific">Pachysolen tannophilus NRRL Y-2460</name>
    <dbReference type="NCBI Taxonomy" id="669874"/>
    <lineage>
        <taxon>Eukaryota</taxon>
        <taxon>Fungi</taxon>
        <taxon>Dikarya</taxon>
        <taxon>Ascomycota</taxon>
        <taxon>Saccharomycotina</taxon>
        <taxon>Pichiomycetes</taxon>
        <taxon>Pachysolenaceae</taxon>
        <taxon>Pachysolen</taxon>
    </lineage>
</organism>
<dbReference type="InterPro" id="IPR036224">
    <property type="entry name" value="GINS_bundle-like_dom_sf"/>
</dbReference>
<evidence type="ECO:0000256" key="3">
    <source>
        <dbReference type="ARBA" id="ARBA00011352"/>
    </source>
</evidence>
<dbReference type="Proteomes" id="UP000094236">
    <property type="component" value="Unassembled WGS sequence"/>
</dbReference>
<keyword evidence="7" id="KW-0159">Chromosome partition</keyword>
<evidence type="ECO:0000256" key="4">
    <source>
        <dbReference type="ARBA" id="ARBA00013969"/>
    </source>
</evidence>
<dbReference type="Pfam" id="PF05916">
    <property type="entry name" value="Sld5"/>
    <property type="match status" value="1"/>
</dbReference>
<evidence type="ECO:0000256" key="8">
    <source>
        <dbReference type="ARBA" id="ARBA00023242"/>
    </source>
</evidence>
<evidence type="ECO:0000256" key="1">
    <source>
        <dbReference type="ARBA" id="ARBA00004123"/>
    </source>
</evidence>
<evidence type="ECO:0000259" key="9">
    <source>
        <dbReference type="Pfam" id="PF05916"/>
    </source>
</evidence>
<dbReference type="GO" id="GO:0000727">
    <property type="term" value="P:double-strand break repair via break-induced replication"/>
    <property type="evidence" value="ECO:0007669"/>
    <property type="project" value="EnsemblFungi"/>
</dbReference>
<feature type="domain" description="GINS subunit" evidence="9">
    <location>
        <begin position="75"/>
        <end position="173"/>
    </location>
</feature>
<evidence type="ECO:0000256" key="6">
    <source>
        <dbReference type="ARBA" id="ARBA00022705"/>
    </source>
</evidence>
<dbReference type="Gene3D" id="3.40.5.50">
    <property type="match status" value="1"/>
</dbReference>
<dbReference type="Gene3D" id="1.20.58.1020">
    <property type="match status" value="1"/>
</dbReference>
<comment type="subcellular location">
    <subcellularLocation>
        <location evidence="1">Nucleus</location>
    </subcellularLocation>
</comment>
<dbReference type="AlphaFoldDB" id="A0A1E4U3F8"/>
<keyword evidence="12" id="KW-1185">Reference proteome</keyword>
<dbReference type="PIRSF" id="PIRSF028998">
    <property type="entry name" value="GINS_Psf2_subgr"/>
    <property type="match status" value="1"/>
</dbReference>
<feature type="domain" description="DNA replication complex GINS protein PSF2 N-terminal" evidence="10">
    <location>
        <begin position="12"/>
        <end position="71"/>
    </location>
</feature>
<evidence type="ECO:0000256" key="7">
    <source>
        <dbReference type="ARBA" id="ARBA00022829"/>
    </source>
</evidence>
<dbReference type="InterPro" id="IPR021151">
    <property type="entry name" value="GINS_A"/>
</dbReference>
<evidence type="ECO:0000313" key="12">
    <source>
        <dbReference type="Proteomes" id="UP000094236"/>
    </source>
</evidence>
<dbReference type="STRING" id="669874.A0A1E4U3F8"/>
<reference evidence="12" key="1">
    <citation type="submission" date="2016-05" db="EMBL/GenBank/DDBJ databases">
        <title>Comparative genomics of biotechnologically important yeasts.</title>
        <authorList>
            <consortium name="DOE Joint Genome Institute"/>
            <person name="Riley R."/>
            <person name="Haridas S."/>
            <person name="Wolfe K.H."/>
            <person name="Lopes M.R."/>
            <person name="Hittinger C.T."/>
            <person name="Goker M."/>
            <person name="Salamov A."/>
            <person name="Wisecaver J."/>
            <person name="Long T.M."/>
            <person name="Aerts A.L."/>
            <person name="Barry K."/>
            <person name="Choi C."/>
            <person name="Clum A."/>
            <person name="Coughlan A.Y."/>
            <person name="Deshpande S."/>
            <person name="Douglass A.P."/>
            <person name="Hanson S.J."/>
            <person name="Klenk H.-P."/>
            <person name="Labutti K."/>
            <person name="Lapidus A."/>
            <person name="Lindquist E."/>
            <person name="Lipzen A."/>
            <person name="Meier-Kolthoff J.P."/>
            <person name="Ohm R.A."/>
            <person name="Otillar R.P."/>
            <person name="Pangilinan J."/>
            <person name="Peng Y."/>
            <person name="Rokas A."/>
            <person name="Rosa C.A."/>
            <person name="Scheuner C."/>
            <person name="Sibirny A.A."/>
            <person name="Slot J.C."/>
            <person name="Stielow J.B."/>
            <person name="Sun H."/>
            <person name="Kurtzman C.P."/>
            <person name="Blackwell M."/>
            <person name="Grigoriev I.V."/>
            <person name="Jeffries T.W."/>
        </authorList>
    </citation>
    <scope>NUCLEOTIDE SEQUENCE [LARGE SCALE GENOMIC DNA]</scope>
    <source>
        <strain evidence="12">NRRL Y-2460</strain>
    </source>
</reference>
<dbReference type="SUPFAM" id="SSF158573">
    <property type="entry name" value="GINS helical bundle-like"/>
    <property type="match status" value="1"/>
</dbReference>
<dbReference type="SUPFAM" id="SSF160059">
    <property type="entry name" value="PriA/YqbF domain"/>
    <property type="match status" value="1"/>
</dbReference>
<proteinExistence type="inferred from homology"/>